<proteinExistence type="predicted"/>
<gene>
    <name evidence="1" type="ORF">ACFQ4C_04840</name>
</gene>
<name>A0ABW3Q4A2_9BACT</name>
<keyword evidence="2" id="KW-1185">Reference proteome</keyword>
<dbReference type="RefSeq" id="WP_265989501.1">
    <property type="nucleotide sequence ID" value="NZ_CP110973.1"/>
</dbReference>
<sequence length="193" mass="22106">MYKGIVKLSYRKIIDASSRTAWDTFVFNDTHLEFYMQAQRLDPEGKYFTFRQLRDNLGHADQLQYLTSTAAIGYIRQLNDLVPDVANQSGKTCLPFKQFRFEIIDSHLEDKSQHRIAIWFYSEPLTWIDTVGNQLLIAYGDKTDDLTAGQEIETDLIPLSPFLSISHFSPPAHPANQFFNGHAYATGSPNLPR</sequence>
<evidence type="ECO:0000313" key="2">
    <source>
        <dbReference type="Proteomes" id="UP001597116"/>
    </source>
</evidence>
<comment type="caution">
    <text evidence="1">The sequence shown here is derived from an EMBL/GenBank/DDBJ whole genome shotgun (WGS) entry which is preliminary data.</text>
</comment>
<organism evidence="1 2">
    <name type="scientific">Larkinella insperata</name>
    <dbReference type="NCBI Taxonomy" id="332158"/>
    <lineage>
        <taxon>Bacteria</taxon>
        <taxon>Pseudomonadati</taxon>
        <taxon>Bacteroidota</taxon>
        <taxon>Cytophagia</taxon>
        <taxon>Cytophagales</taxon>
        <taxon>Spirosomataceae</taxon>
        <taxon>Larkinella</taxon>
    </lineage>
</organism>
<protein>
    <submittedName>
        <fullName evidence="1">Uncharacterized protein</fullName>
    </submittedName>
</protein>
<dbReference type="EMBL" id="JBHTLP010000002">
    <property type="protein sequence ID" value="MFD1140419.1"/>
    <property type="molecule type" value="Genomic_DNA"/>
</dbReference>
<evidence type="ECO:0000313" key="1">
    <source>
        <dbReference type="EMBL" id="MFD1140419.1"/>
    </source>
</evidence>
<reference evidence="2" key="1">
    <citation type="journal article" date="2019" name="Int. J. Syst. Evol. Microbiol.">
        <title>The Global Catalogue of Microorganisms (GCM) 10K type strain sequencing project: providing services to taxonomists for standard genome sequencing and annotation.</title>
        <authorList>
            <consortium name="The Broad Institute Genomics Platform"/>
            <consortium name="The Broad Institute Genome Sequencing Center for Infectious Disease"/>
            <person name="Wu L."/>
            <person name="Ma J."/>
        </authorList>
    </citation>
    <scope>NUCLEOTIDE SEQUENCE [LARGE SCALE GENOMIC DNA]</scope>
    <source>
        <strain evidence="2">CCUG 55608</strain>
    </source>
</reference>
<dbReference type="Proteomes" id="UP001597116">
    <property type="component" value="Unassembled WGS sequence"/>
</dbReference>
<accession>A0ABW3Q4A2</accession>